<dbReference type="GO" id="GO:0004497">
    <property type="term" value="F:monooxygenase activity"/>
    <property type="evidence" value="ECO:0007669"/>
    <property type="project" value="TreeGrafter"/>
</dbReference>
<dbReference type="Gene3D" id="3.50.50.60">
    <property type="entry name" value="FAD/NAD(P)-binding domain"/>
    <property type="match status" value="1"/>
</dbReference>
<evidence type="ECO:0000256" key="1">
    <source>
        <dbReference type="ARBA" id="ARBA00023002"/>
    </source>
</evidence>
<dbReference type="AlphaFoldDB" id="A0A1Y5F810"/>
<dbReference type="PANTHER" id="PTHR43539:SF78">
    <property type="entry name" value="FLAVIN-CONTAINING MONOOXYGENASE"/>
    <property type="match status" value="1"/>
</dbReference>
<evidence type="ECO:0000313" key="3">
    <source>
        <dbReference type="Proteomes" id="UP000196531"/>
    </source>
</evidence>
<sequence length="348" mass="39774">MSTTFKKTIIIGAGAAGLASARELQYRNEDFIIIEKGLPGESWRNMPEHLCLISPWQANHLEDSKDHRIERSVRQESADYANYLSEFTKLRKFPISNNTTVIRVTKDDELFLIETSKGLFTCNNLIYAGGHFNNPSYPSYFNKIKDEIKCIHFKDFKSARELKEQGIRSVLIVGKRLSAGQLIVELSNEGIACDISIRSKLEFGARPFIFNFFLKFVDEIENLLFKFMTPSKNPVDVKMESGLERKYIESQKVLVQRDIDGAKDGTIYFQGGKSKSYDLVIFATGFNPHIKPLENLNLNDSFPKLNNNFESTSCPCLFYVGFPGQTNFRSRFLRGIRSDVKQLVKLIK</sequence>
<gene>
    <name evidence="2" type="ORF">A9Q84_12155</name>
</gene>
<dbReference type="GO" id="GO:0050660">
    <property type="term" value="F:flavin adenine dinucleotide binding"/>
    <property type="evidence" value="ECO:0007669"/>
    <property type="project" value="TreeGrafter"/>
</dbReference>
<dbReference type="InterPro" id="IPR050982">
    <property type="entry name" value="Auxin_biosynth/cation_transpt"/>
</dbReference>
<dbReference type="InterPro" id="IPR036188">
    <property type="entry name" value="FAD/NAD-bd_sf"/>
</dbReference>
<accession>A0A1Y5F810</accession>
<comment type="caution">
    <text evidence="2">The sequence shown here is derived from an EMBL/GenBank/DDBJ whole genome shotgun (WGS) entry which is preliminary data.</text>
</comment>
<dbReference type="SUPFAM" id="SSF51905">
    <property type="entry name" value="FAD/NAD(P)-binding domain"/>
    <property type="match status" value="1"/>
</dbReference>
<dbReference type="PANTHER" id="PTHR43539">
    <property type="entry name" value="FLAVIN-BINDING MONOOXYGENASE-LIKE PROTEIN (AFU_ORTHOLOGUE AFUA_4G09220)"/>
    <property type="match status" value="1"/>
</dbReference>
<proteinExistence type="predicted"/>
<keyword evidence="1" id="KW-0560">Oxidoreductase</keyword>
<dbReference type="EMBL" id="MAAO01000006">
    <property type="protein sequence ID" value="OUR97077.1"/>
    <property type="molecule type" value="Genomic_DNA"/>
</dbReference>
<name>A0A1Y5F810_9BACT</name>
<protein>
    <recommendedName>
        <fullName evidence="4">FAD/NAD(P)-binding domain-containing protein</fullName>
    </recommendedName>
</protein>
<dbReference type="Pfam" id="PF13738">
    <property type="entry name" value="Pyr_redox_3"/>
    <property type="match status" value="1"/>
</dbReference>
<evidence type="ECO:0008006" key="4">
    <source>
        <dbReference type="Google" id="ProtNLM"/>
    </source>
</evidence>
<organism evidence="2 3">
    <name type="scientific">Halobacteriovorax marinus</name>
    <dbReference type="NCBI Taxonomy" id="97084"/>
    <lineage>
        <taxon>Bacteria</taxon>
        <taxon>Pseudomonadati</taxon>
        <taxon>Bdellovibrionota</taxon>
        <taxon>Bacteriovoracia</taxon>
        <taxon>Bacteriovoracales</taxon>
        <taxon>Halobacteriovoraceae</taxon>
        <taxon>Halobacteriovorax</taxon>
    </lineage>
</organism>
<dbReference type="Proteomes" id="UP000196531">
    <property type="component" value="Unassembled WGS sequence"/>
</dbReference>
<reference evidence="3" key="1">
    <citation type="journal article" date="2017" name="Proc. Natl. Acad. Sci. U.S.A.">
        <title>Simulation of Deepwater Horizon oil plume reveals substrate specialization within a complex community of hydrocarbon-degraders.</title>
        <authorList>
            <person name="Hu P."/>
            <person name="Dubinsky E.A."/>
            <person name="Probst A.J."/>
            <person name="Wang J."/>
            <person name="Sieber C.M.K."/>
            <person name="Tom L.M."/>
            <person name="Gardinali P."/>
            <person name="Banfield J.F."/>
            <person name="Atlas R.M."/>
            <person name="Andersen G.L."/>
        </authorList>
    </citation>
    <scope>NUCLEOTIDE SEQUENCE [LARGE SCALE GENOMIC DNA]</scope>
</reference>
<evidence type="ECO:0000313" key="2">
    <source>
        <dbReference type="EMBL" id="OUR97077.1"/>
    </source>
</evidence>